<dbReference type="InterPro" id="IPR028082">
    <property type="entry name" value="Peripla_BP_I"/>
</dbReference>
<name>A0A2M8J0P1_9RHOB</name>
<evidence type="ECO:0000256" key="5">
    <source>
        <dbReference type="SAM" id="SignalP"/>
    </source>
</evidence>
<dbReference type="AlphaFoldDB" id="A0A2M8J0P1"/>
<dbReference type="RefSeq" id="WP_100162862.1">
    <property type="nucleotide sequence ID" value="NZ_PGTB01000047.1"/>
</dbReference>
<dbReference type="Gene3D" id="3.40.50.2300">
    <property type="match status" value="2"/>
</dbReference>
<accession>A0A2M8J0P1</accession>
<reference evidence="7 8" key="1">
    <citation type="journal article" date="2018" name="Int. J. Syst. Evol. Microbiol.">
        <title>Pseudooceanicola lipolyticus sp. nov., a marine alphaproteobacterium, reclassification of Oceanicola flagellatus as Pseudooceanicola flagellatus comb. nov. and emended description of the genus Pseudooceanicola.</title>
        <authorList>
            <person name="Huang M.-M."/>
            <person name="Guo L.-L."/>
            <person name="Wu Y.-H."/>
            <person name="Lai Q.-L."/>
            <person name="Shao Z.-Z."/>
            <person name="Wang C.-S."/>
            <person name="Wu M."/>
            <person name="Xu X.-W."/>
        </authorList>
    </citation>
    <scope>NUCLEOTIDE SEQUENCE [LARGE SCALE GENOMIC DNA]</scope>
    <source>
        <strain evidence="7 8">157</strain>
    </source>
</reference>
<proteinExistence type="inferred from homology"/>
<keyword evidence="2" id="KW-0813">Transport</keyword>
<evidence type="ECO:0000256" key="4">
    <source>
        <dbReference type="ARBA" id="ARBA00022970"/>
    </source>
</evidence>
<sequence>MKTTTHKLTRRGLGGLALGLFLTTGALAQDTVTIGVTAPMTGPAAQYGEAWIEGFDLALDTINSEGGINGKVLEYVVEDSQNDPRQTVAIAQKFINDPKIVVEVGDLSSTSSMAASPLYQRAGLVQFGFTNSHPDFTKAGDYIWSSAIPQSQEQPLLADIAYNQLGMRKLGVFHLNTDWGTTAKNLFVEAFEALGGEIVAVEGYLPEEKDFRATITRVMSSEPDGIMLESYYADGALVTRQLREAGIELPILGVGSIYSPDFLDLAGDAAEGVYTTAYFAPNLPRAEVQDFIRTFEEKYGHAPNSFNAMAFDTMHILSEVMRQYGTSREDIKTGLGQISGIPSVIFPEVSFDPETRRVSGPQIATLVVTDGAFELFKGAE</sequence>
<dbReference type="PANTHER" id="PTHR30483">
    <property type="entry name" value="LEUCINE-SPECIFIC-BINDING PROTEIN"/>
    <property type="match status" value="1"/>
</dbReference>
<organism evidence="7 8">
    <name type="scientific">Pseudooceanicola lipolyticus</name>
    <dbReference type="NCBI Taxonomy" id="2029104"/>
    <lineage>
        <taxon>Bacteria</taxon>
        <taxon>Pseudomonadati</taxon>
        <taxon>Pseudomonadota</taxon>
        <taxon>Alphaproteobacteria</taxon>
        <taxon>Rhodobacterales</taxon>
        <taxon>Paracoccaceae</taxon>
        <taxon>Pseudooceanicola</taxon>
    </lineage>
</organism>
<dbReference type="SUPFAM" id="SSF53822">
    <property type="entry name" value="Periplasmic binding protein-like I"/>
    <property type="match status" value="1"/>
</dbReference>
<comment type="caution">
    <text evidence="7">The sequence shown here is derived from an EMBL/GenBank/DDBJ whole genome shotgun (WGS) entry which is preliminary data.</text>
</comment>
<feature type="chain" id="PRO_5014909018" evidence="5">
    <location>
        <begin position="29"/>
        <end position="380"/>
    </location>
</feature>
<keyword evidence="8" id="KW-1185">Reference proteome</keyword>
<dbReference type="EMBL" id="PGTB01000047">
    <property type="protein sequence ID" value="PJE36324.1"/>
    <property type="molecule type" value="Genomic_DNA"/>
</dbReference>
<keyword evidence="4" id="KW-0029">Amino-acid transport</keyword>
<dbReference type="InterPro" id="IPR000709">
    <property type="entry name" value="Leu_Ile_Val-bd"/>
</dbReference>
<evidence type="ECO:0000313" key="7">
    <source>
        <dbReference type="EMBL" id="PJE36324.1"/>
    </source>
</evidence>
<feature type="domain" description="Leucine-binding protein" evidence="6">
    <location>
        <begin position="31"/>
        <end position="361"/>
    </location>
</feature>
<protein>
    <submittedName>
        <fullName evidence="7">ABC transporter substrate-binding protein</fullName>
    </submittedName>
</protein>
<evidence type="ECO:0000256" key="3">
    <source>
        <dbReference type="ARBA" id="ARBA00022729"/>
    </source>
</evidence>
<evidence type="ECO:0000256" key="2">
    <source>
        <dbReference type="ARBA" id="ARBA00022448"/>
    </source>
</evidence>
<evidence type="ECO:0000313" key="8">
    <source>
        <dbReference type="Proteomes" id="UP000231553"/>
    </source>
</evidence>
<comment type="similarity">
    <text evidence="1">Belongs to the leucine-binding protein family.</text>
</comment>
<feature type="signal peptide" evidence="5">
    <location>
        <begin position="1"/>
        <end position="28"/>
    </location>
</feature>
<dbReference type="PRINTS" id="PR00337">
    <property type="entry name" value="LEUILEVALBP"/>
</dbReference>
<dbReference type="PANTHER" id="PTHR30483:SF6">
    <property type="entry name" value="PERIPLASMIC BINDING PROTEIN OF ABC TRANSPORTER FOR NATURAL AMINO ACIDS"/>
    <property type="match status" value="1"/>
</dbReference>
<dbReference type="Pfam" id="PF13458">
    <property type="entry name" value="Peripla_BP_6"/>
    <property type="match status" value="1"/>
</dbReference>
<dbReference type="GO" id="GO:0006865">
    <property type="term" value="P:amino acid transport"/>
    <property type="evidence" value="ECO:0007669"/>
    <property type="project" value="UniProtKB-KW"/>
</dbReference>
<dbReference type="Proteomes" id="UP000231553">
    <property type="component" value="Unassembled WGS sequence"/>
</dbReference>
<dbReference type="OrthoDB" id="9803275at2"/>
<dbReference type="InterPro" id="IPR028081">
    <property type="entry name" value="Leu-bd"/>
</dbReference>
<dbReference type="CDD" id="cd06349">
    <property type="entry name" value="PBP1_ABC_HAAT-like"/>
    <property type="match status" value="1"/>
</dbReference>
<dbReference type="InterPro" id="IPR051010">
    <property type="entry name" value="BCAA_transport"/>
</dbReference>
<gene>
    <name evidence="7" type="ORF">CVM52_12660</name>
</gene>
<evidence type="ECO:0000256" key="1">
    <source>
        <dbReference type="ARBA" id="ARBA00010062"/>
    </source>
</evidence>
<evidence type="ECO:0000259" key="6">
    <source>
        <dbReference type="Pfam" id="PF13458"/>
    </source>
</evidence>
<keyword evidence="3 5" id="KW-0732">Signal</keyword>